<dbReference type="Proteomes" id="UP000694845">
    <property type="component" value="Unplaced"/>
</dbReference>
<evidence type="ECO:0000313" key="3">
    <source>
        <dbReference type="Proteomes" id="UP000694845"/>
    </source>
</evidence>
<reference evidence="4" key="1">
    <citation type="submission" date="2025-08" db="UniProtKB">
        <authorList>
            <consortium name="RefSeq"/>
        </authorList>
    </citation>
    <scope>IDENTIFICATION</scope>
</reference>
<proteinExistence type="predicted"/>
<dbReference type="OrthoDB" id="9986773at2759"/>
<dbReference type="Pfam" id="PF13842">
    <property type="entry name" value="zf-Tnp_2"/>
    <property type="match status" value="1"/>
</dbReference>
<dbReference type="CDD" id="cd23020">
    <property type="entry name" value="zf-HIT"/>
    <property type="match status" value="1"/>
</dbReference>
<dbReference type="OMA" id="TAVIWEN"/>
<sequence>MTTPAQGQTAVIWENRDCLPRRFGFSGSPGIKVASLGYFSSPLDVFLQFFPEHLFDYIADQTNKYADDHQSVNLDSHRKDWFSTTSDEIKALVSLVILMGIMPKPDVQAYWSREPTIETPFFGNTMSRDRFLQLQANMRFNNNNDDDGTDRLFKLRPVIKTLTKNFKRVYIPSQDVTTCESHLKIHDREKRKQHSPDKRAHFSIRIFKTCQSTGDAVGYTWNMKISTGKDHGAVMPRSARAVLDLNKDLLDRGYNIFLDSKSSSPALFLRLRDRQTNACGTVRLHQRQMPSDLKKVKLKRGECAFRSSDCGLLALIWKDKKEVKMLSTIHSAAMQETGKSDRHGKQILKPSCILDHSRCRGAVELSDQLASSHHSMWRSVKWYRKLFFYMVDLCLVNSFLVSRLLGRETTYLDFRMALVKEILHTVTLPVYNKRGRPHALPAPNRLTGWHFPITLPPTEKTPNPCRRCVVCKSEGRRRETRYACDTCNVPLCVHPCFKTYHTERDY</sequence>
<evidence type="ECO:0000313" key="4">
    <source>
        <dbReference type="RefSeq" id="XP_022097496.1"/>
    </source>
</evidence>
<dbReference type="RefSeq" id="XP_022097496.1">
    <property type="nucleotide sequence ID" value="XM_022241804.1"/>
</dbReference>
<feature type="domain" description="PiggyBac transposable element-derived protein" evidence="2">
    <location>
        <begin position="41"/>
        <end position="399"/>
    </location>
</feature>
<dbReference type="InterPro" id="IPR032718">
    <property type="entry name" value="PGBD4_Znf_C"/>
</dbReference>
<evidence type="ECO:0000259" key="2">
    <source>
        <dbReference type="Pfam" id="PF13843"/>
    </source>
</evidence>
<dbReference type="AlphaFoldDB" id="A0A8B7Z285"/>
<evidence type="ECO:0000259" key="1">
    <source>
        <dbReference type="Pfam" id="PF13842"/>
    </source>
</evidence>
<gene>
    <name evidence="4" type="primary">LOC110982974</name>
</gene>
<dbReference type="Pfam" id="PF13843">
    <property type="entry name" value="DDE_Tnp_1_7"/>
    <property type="match status" value="1"/>
</dbReference>
<keyword evidence="3" id="KW-1185">Reference proteome</keyword>
<dbReference type="PANTHER" id="PTHR46599:SF3">
    <property type="entry name" value="PIGGYBAC TRANSPOSABLE ELEMENT-DERIVED PROTEIN 4"/>
    <property type="match status" value="1"/>
</dbReference>
<organism evidence="3 4">
    <name type="scientific">Acanthaster planci</name>
    <name type="common">Crown-of-thorns starfish</name>
    <dbReference type="NCBI Taxonomy" id="133434"/>
    <lineage>
        <taxon>Eukaryota</taxon>
        <taxon>Metazoa</taxon>
        <taxon>Echinodermata</taxon>
        <taxon>Eleutherozoa</taxon>
        <taxon>Asterozoa</taxon>
        <taxon>Asteroidea</taxon>
        <taxon>Valvatacea</taxon>
        <taxon>Valvatida</taxon>
        <taxon>Acanthasteridae</taxon>
        <taxon>Acanthaster</taxon>
    </lineage>
</organism>
<accession>A0A8B7Z285</accession>
<dbReference type="GeneID" id="110982974"/>
<dbReference type="KEGG" id="aplc:110982974"/>
<dbReference type="InterPro" id="IPR029526">
    <property type="entry name" value="PGBD"/>
</dbReference>
<feature type="domain" description="PiggyBac transposable element-derived protein 4 C-terminal zinc-finger" evidence="1">
    <location>
        <begin position="466"/>
        <end position="501"/>
    </location>
</feature>
<protein>
    <submittedName>
        <fullName evidence="4">PiggyBac transposable element-derived protein 4-like</fullName>
    </submittedName>
</protein>
<dbReference type="PANTHER" id="PTHR46599">
    <property type="entry name" value="PIGGYBAC TRANSPOSABLE ELEMENT-DERIVED PROTEIN 4"/>
    <property type="match status" value="1"/>
</dbReference>
<name>A0A8B7Z285_ACAPL</name>